<keyword evidence="2" id="KW-0808">Transferase</keyword>
<dbReference type="InterPro" id="IPR002731">
    <property type="entry name" value="ATPase_BadF"/>
</dbReference>
<dbReference type="EMBL" id="JACHND010000001">
    <property type="protein sequence ID" value="MBB4703240.1"/>
    <property type="molecule type" value="Genomic_DNA"/>
</dbReference>
<feature type="domain" description="ATPase BadF/BadG/BcrA/BcrD type" evidence="1">
    <location>
        <begin position="9"/>
        <end position="308"/>
    </location>
</feature>
<dbReference type="PANTHER" id="PTHR43190:SF3">
    <property type="entry name" value="N-ACETYL-D-GLUCOSAMINE KINASE"/>
    <property type="match status" value="1"/>
</dbReference>
<accession>A0A7W7GBV2</accession>
<evidence type="ECO:0000259" key="1">
    <source>
        <dbReference type="Pfam" id="PF01869"/>
    </source>
</evidence>
<evidence type="ECO:0000313" key="2">
    <source>
        <dbReference type="EMBL" id="MBB4703240.1"/>
    </source>
</evidence>
<comment type="caution">
    <text evidence="2">The sequence shown here is derived from an EMBL/GenBank/DDBJ whole genome shotgun (WGS) entry which is preliminary data.</text>
</comment>
<proteinExistence type="predicted"/>
<dbReference type="Proteomes" id="UP000542210">
    <property type="component" value="Unassembled WGS sequence"/>
</dbReference>
<dbReference type="Pfam" id="PF01869">
    <property type="entry name" value="BcrAD_BadFG"/>
    <property type="match status" value="1"/>
</dbReference>
<dbReference type="SUPFAM" id="SSF53067">
    <property type="entry name" value="Actin-like ATPase domain"/>
    <property type="match status" value="2"/>
</dbReference>
<reference evidence="2 3" key="1">
    <citation type="submission" date="2020-08" db="EMBL/GenBank/DDBJ databases">
        <title>Sequencing the genomes of 1000 actinobacteria strains.</title>
        <authorList>
            <person name="Klenk H.-P."/>
        </authorList>
    </citation>
    <scope>NUCLEOTIDE SEQUENCE [LARGE SCALE GENOMIC DNA]</scope>
    <source>
        <strain evidence="2 3">DSM 45784</strain>
    </source>
</reference>
<sequence>MGEAVPLVVGVDGGGTSTRCLVATLDGEIVARGRAGGANPRSARDPGGNLTRALTEALAALPSPLSPAGVTGGVFGLAGSSESGRRQAGELARGAWRAAGLTGPPVVVPDIVVAFAGGTSAPDGGLLLSGTGAVAARMARRAIAHRYDGYGWLLGDKGSGFWIGRRAVQAALARLEGGGPSTVLTDRVLAALEDTPQGPDERTAARRAEALIAAVYDHEPARLAMLSPVVDAAAREGDPVALAILDEAARRLLATLEVVGPLDPGRPVVFAGSLLTGPTLVAERVRAALPGRDVSYSRDGAAGAAALALRAVWPGGGEDPRAEAAHRRLLAP</sequence>
<protein>
    <submittedName>
        <fullName evidence="2">N-acetylglucosamine kinase-like BadF-type ATPase</fullName>
    </submittedName>
</protein>
<dbReference type="InterPro" id="IPR052519">
    <property type="entry name" value="Euk-type_GlcNAc_Kinase"/>
</dbReference>
<dbReference type="RefSeq" id="WP_184883541.1">
    <property type="nucleotide sequence ID" value="NZ_BOOV01000032.1"/>
</dbReference>
<dbReference type="PANTHER" id="PTHR43190">
    <property type="entry name" value="N-ACETYL-D-GLUCOSAMINE KINASE"/>
    <property type="match status" value="1"/>
</dbReference>
<keyword evidence="2" id="KW-0418">Kinase</keyword>
<organism evidence="2 3">
    <name type="scientific">Sphaerisporangium siamense</name>
    <dbReference type="NCBI Taxonomy" id="795645"/>
    <lineage>
        <taxon>Bacteria</taxon>
        <taxon>Bacillati</taxon>
        <taxon>Actinomycetota</taxon>
        <taxon>Actinomycetes</taxon>
        <taxon>Streptosporangiales</taxon>
        <taxon>Streptosporangiaceae</taxon>
        <taxon>Sphaerisporangium</taxon>
    </lineage>
</organism>
<dbReference type="AlphaFoldDB" id="A0A7W7GBV2"/>
<dbReference type="GO" id="GO:0016301">
    <property type="term" value="F:kinase activity"/>
    <property type="evidence" value="ECO:0007669"/>
    <property type="project" value="UniProtKB-KW"/>
</dbReference>
<name>A0A7W7GBV2_9ACTN</name>
<evidence type="ECO:0000313" key="3">
    <source>
        <dbReference type="Proteomes" id="UP000542210"/>
    </source>
</evidence>
<gene>
    <name evidence="2" type="ORF">BJ982_004784</name>
</gene>
<dbReference type="InterPro" id="IPR043129">
    <property type="entry name" value="ATPase_NBD"/>
</dbReference>
<keyword evidence="3" id="KW-1185">Reference proteome</keyword>
<dbReference type="Gene3D" id="3.30.420.40">
    <property type="match status" value="2"/>
</dbReference>